<sequence length="149" mass="16810">MDLTASASILVDAPASVIFDILADPHQHSRIDGSGQVQEIVDSPERLSEGARFSVAMRRGLPYRVTNTVVEFADDRLIAWKHRGAHVWRYELQPEGDRVRVTETWDGTAYPAVVRPFFRLLVLKDTRRALEETLVNLRAVAESDAVLRD</sequence>
<dbReference type="RefSeq" id="WP_193637875.1">
    <property type="nucleotide sequence ID" value="NZ_JADCSA010000006.1"/>
</dbReference>
<evidence type="ECO:0000313" key="2">
    <source>
        <dbReference type="Proteomes" id="UP000756387"/>
    </source>
</evidence>
<comment type="caution">
    <text evidence="1">The sequence shown here is derived from an EMBL/GenBank/DDBJ whole genome shotgun (WGS) entry which is preliminary data.</text>
</comment>
<dbReference type="EMBL" id="JADCSA010000006">
    <property type="protein sequence ID" value="MBE7324541.1"/>
    <property type="molecule type" value="Genomic_DNA"/>
</dbReference>
<reference evidence="1 2" key="1">
    <citation type="submission" date="2020-10" db="EMBL/GenBank/DDBJ databases">
        <title>Nocardioides sp. isolated from sludge.</title>
        <authorList>
            <person name="Zhang X."/>
        </authorList>
    </citation>
    <scope>NUCLEOTIDE SEQUENCE [LARGE SCALE GENOMIC DNA]</scope>
    <source>
        <strain evidence="1 2">Y6</strain>
    </source>
</reference>
<dbReference type="InterPro" id="IPR023393">
    <property type="entry name" value="START-like_dom_sf"/>
</dbReference>
<name>A0ABR9RSM4_9ACTN</name>
<dbReference type="Proteomes" id="UP000756387">
    <property type="component" value="Unassembled WGS sequence"/>
</dbReference>
<accession>A0ABR9RSM4</accession>
<protein>
    <submittedName>
        <fullName evidence="1">SRPBCC family protein</fullName>
    </submittedName>
</protein>
<keyword evidence="2" id="KW-1185">Reference proteome</keyword>
<dbReference type="Gene3D" id="3.30.530.20">
    <property type="match status" value="1"/>
</dbReference>
<dbReference type="Pfam" id="PF10604">
    <property type="entry name" value="Polyketide_cyc2"/>
    <property type="match status" value="1"/>
</dbReference>
<evidence type="ECO:0000313" key="1">
    <source>
        <dbReference type="EMBL" id="MBE7324541.1"/>
    </source>
</evidence>
<organism evidence="1 2">
    <name type="scientific">Nocardioides malaquae</name>
    <dbReference type="NCBI Taxonomy" id="2773426"/>
    <lineage>
        <taxon>Bacteria</taxon>
        <taxon>Bacillati</taxon>
        <taxon>Actinomycetota</taxon>
        <taxon>Actinomycetes</taxon>
        <taxon>Propionibacteriales</taxon>
        <taxon>Nocardioidaceae</taxon>
        <taxon>Nocardioides</taxon>
    </lineage>
</organism>
<gene>
    <name evidence="1" type="ORF">IEQ44_07740</name>
</gene>
<dbReference type="SUPFAM" id="SSF55961">
    <property type="entry name" value="Bet v1-like"/>
    <property type="match status" value="1"/>
</dbReference>
<dbReference type="InterPro" id="IPR019587">
    <property type="entry name" value="Polyketide_cyclase/dehydratase"/>
</dbReference>
<proteinExistence type="predicted"/>